<dbReference type="PANTHER" id="PTHR32125">
    <property type="entry name" value="2-C-METHYL-D-ERYTHRITOL 4-PHOSPHATE CYTIDYLYLTRANSFERASE, CHLOROPLASTIC"/>
    <property type="match status" value="1"/>
</dbReference>
<dbReference type="Gene3D" id="3.90.550.10">
    <property type="entry name" value="Spore Coat Polysaccharide Biosynthesis Protein SpsA, Chain A"/>
    <property type="match status" value="1"/>
</dbReference>
<evidence type="ECO:0000256" key="1">
    <source>
        <dbReference type="ARBA" id="ARBA00001282"/>
    </source>
</evidence>
<evidence type="ECO:0000256" key="2">
    <source>
        <dbReference type="ARBA" id="ARBA00004787"/>
    </source>
</evidence>
<proteinExistence type="inferred from homology"/>
<dbReference type="EMBL" id="DF820456">
    <property type="protein sequence ID" value="GAK50841.1"/>
    <property type="molecule type" value="Genomic_DNA"/>
</dbReference>
<dbReference type="InterPro" id="IPR034683">
    <property type="entry name" value="IspD/TarI"/>
</dbReference>
<reference evidence="8" key="1">
    <citation type="journal article" date="2015" name="PeerJ">
        <title>First genomic representation of candidate bacterial phylum KSB3 points to enhanced environmental sensing as a trigger of wastewater bulking.</title>
        <authorList>
            <person name="Sekiguchi Y."/>
            <person name="Ohashi A."/>
            <person name="Parks D.H."/>
            <person name="Yamauchi T."/>
            <person name="Tyson G.W."/>
            <person name="Hugenholtz P."/>
        </authorList>
    </citation>
    <scope>NUCLEOTIDE SEQUENCE [LARGE SCALE GENOMIC DNA]</scope>
</reference>
<dbReference type="AlphaFoldDB" id="A0A0S6VY76"/>
<dbReference type="NCBIfam" id="TIGR00453">
    <property type="entry name" value="ispD"/>
    <property type="match status" value="1"/>
</dbReference>
<dbReference type="CDD" id="cd02516">
    <property type="entry name" value="CDP-ME_synthetase"/>
    <property type="match status" value="1"/>
</dbReference>
<keyword evidence="5 7" id="KW-0548">Nucleotidyltransferase</keyword>
<protein>
    <recommendedName>
        <fullName evidence="7">2-C-methyl-D-erythritol 4-phosphate cytidylyltransferase</fullName>
        <ecNumber evidence="7">2.7.7.60</ecNumber>
    </recommendedName>
    <alternativeName>
        <fullName evidence="7">4-diphosphocytidyl-2C-methyl-D-erythritol synthase</fullName>
    </alternativeName>
    <alternativeName>
        <fullName evidence="7">MEP cytidylyltransferase</fullName>
        <shortName evidence="7">MCT</shortName>
    </alternativeName>
</protein>
<dbReference type="InterPro" id="IPR029044">
    <property type="entry name" value="Nucleotide-diphossugar_trans"/>
</dbReference>
<feature type="site" description="Positions MEP for the nucleophilic attack" evidence="7">
    <location>
        <position position="167"/>
    </location>
</feature>
<dbReference type="GO" id="GO:0019288">
    <property type="term" value="P:isopentenyl diphosphate biosynthetic process, methylerythritol 4-phosphate pathway"/>
    <property type="evidence" value="ECO:0007669"/>
    <property type="project" value="UniProtKB-UniRule"/>
</dbReference>
<dbReference type="InterPro" id="IPR050088">
    <property type="entry name" value="IspD/TarI_cytidylyltransf_bact"/>
</dbReference>
<comment type="pathway">
    <text evidence="2 7">Isoprenoid biosynthesis; isopentenyl diphosphate biosynthesis via DXP pathway; isopentenyl diphosphate from 1-deoxy-D-xylulose 5-phosphate: step 2/6.</text>
</comment>
<dbReference type="Proteomes" id="UP000030700">
    <property type="component" value="Unassembled WGS sequence"/>
</dbReference>
<evidence type="ECO:0000256" key="7">
    <source>
        <dbReference type="HAMAP-Rule" id="MF_00108"/>
    </source>
</evidence>
<dbReference type="UniPathway" id="UPA00056">
    <property type="reaction ID" value="UER00093"/>
</dbReference>
<dbReference type="Pfam" id="PF01128">
    <property type="entry name" value="IspD"/>
    <property type="match status" value="1"/>
</dbReference>
<feature type="site" description="Transition state stabilizer" evidence="7">
    <location>
        <position position="19"/>
    </location>
</feature>
<dbReference type="InterPro" id="IPR001228">
    <property type="entry name" value="IspD"/>
</dbReference>
<dbReference type="InterPro" id="IPR018294">
    <property type="entry name" value="ISPD_synthase_CS"/>
</dbReference>
<dbReference type="PANTHER" id="PTHR32125:SF4">
    <property type="entry name" value="2-C-METHYL-D-ERYTHRITOL 4-PHOSPHATE CYTIDYLYLTRANSFERASE, CHLOROPLASTIC"/>
    <property type="match status" value="1"/>
</dbReference>
<organism evidence="8">
    <name type="scientific">Candidatus Moduliflexus flocculans</name>
    <dbReference type="NCBI Taxonomy" id="1499966"/>
    <lineage>
        <taxon>Bacteria</taxon>
        <taxon>Candidatus Moduliflexota</taxon>
        <taxon>Candidatus Moduliflexia</taxon>
        <taxon>Candidatus Moduliflexales</taxon>
        <taxon>Candidatus Moduliflexaceae</taxon>
    </lineage>
</organism>
<name>A0A0S6VY76_9BACT</name>
<feature type="site" description="Positions MEP for the nucleophilic attack" evidence="7">
    <location>
        <position position="223"/>
    </location>
</feature>
<comment type="catalytic activity">
    <reaction evidence="1 7">
        <text>2-C-methyl-D-erythritol 4-phosphate + CTP + H(+) = 4-CDP-2-C-methyl-D-erythritol + diphosphate</text>
        <dbReference type="Rhea" id="RHEA:13429"/>
        <dbReference type="ChEBI" id="CHEBI:15378"/>
        <dbReference type="ChEBI" id="CHEBI:33019"/>
        <dbReference type="ChEBI" id="CHEBI:37563"/>
        <dbReference type="ChEBI" id="CHEBI:57823"/>
        <dbReference type="ChEBI" id="CHEBI:58262"/>
        <dbReference type="EC" id="2.7.7.60"/>
    </reaction>
</comment>
<evidence type="ECO:0000313" key="8">
    <source>
        <dbReference type="EMBL" id="GAK50841.1"/>
    </source>
</evidence>
<comment type="function">
    <text evidence="7">Catalyzes the formation of 4-diphosphocytidyl-2-C-methyl-D-erythritol from CTP and 2-C-methyl-D-erythritol 4-phosphate (MEP).</text>
</comment>
<keyword evidence="6 7" id="KW-0414">Isoprene biosynthesis</keyword>
<comment type="similarity">
    <text evidence="3 7">Belongs to the IspD/TarI cytidylyltransferase family. IspD subfamily.</text>
</comment>
<dbReference type="EC" id="2.7.7.60" evidence="7"/>
<dbReference type="HAMAP" id="MF_00108">
    <property type="entry name" value="IspD"/>
    <property type="match status" value="1"/>
</dbReference>
<dbReference type="HOGENOM" id="CLU_061281_2_2_0"/>
<dbReference type="GO" id="GO:0050518">
    <property type="term" value="F:2-C-methyl-D-erythritol 4-phosphate cytidylyltransferase activity"/>
    <property type="evidence" value="ECO:0007669"/>
    <property type="project" value="UniProtKB-UniRule"/>
</dbReference>
<evidence type="ECO:0000313" key="9">
    <source>
        <dbReference type="Proteomes" id="UP000030700"/>
    </source>
</evidence>
<gene>
    <name evidence="7" type="primary">ispD</name>
    <name evidence="8" type="ORF">U14_02082</name>
</gene>
<evidence type="ECO:0000256" key="5">
    <source>
        <dbReference type="ARBA" id="ARBA00022695"/>
    </source>
</evidence>
<evidence type="ECO:0000256" key="3">
    <source>
        <dbReference type="ARBA" id="ARBA00009789"/>
    </source>
</evidence>
<dbReference type="STRING" id="1499966.U14_02082"/>
<keyword evidence="9" id="KW-1185">Reference proteome</keyword>
<evidence type="ECO:0000256" key="6">
    <source>
        <dbReference type="ARBA" id="ARBA00023229"/>
    </source>
</evidence>
<sequence length="250" mass="27408">MIKPSQTTAILVAAGIGSRMGAQALPKQFLPVSGVPILAHTLKIFDSAAIVDHIVLVIRAEDRERCERLIADSGMSKGVSIVEGGKERQDSVLRGLRAAPPQTDIVLIHDAVRMFVTEEMIHKSINAAWQVGASVVAIPAKDTIKEAVAMTNGADEGWPLVSKTYDRRLLWQIQTPQTFQYRLILDCYEQAIAEGFNATDDAMMAEYFGHPVALVAGSYRNIKITTPDDLLIAEAFLQHQEGREARNDSL</sequence>
<keyword evidence="4 7" id="KW-0808">Transferase</keyword>
<dbReference type="FunFam" id="3.90.550.10:FF:000003">
    <property type="entry name" value="2-C-methyl-D-erythritol 4-phosphate cytidylyltransferase"/>
    <property type="match status" value="1"/>
</dbReference>
<accession>A0A0S6VY76</accession>
<dbReference type="PROSITE" id="PS01295">
    <property type="entry name" value="ISPD"/>
    <property type="match status" value="1"/>
</dbReference>
<dbReference type="SUPFAM" id="SSF53448">
    <property type="entry name" value="Nucleotide-diphospho-sugar transferases"/>
    <property type="match status" value="1"/>
</dbReference>
<evidence type="ECO:0000256" key="4">
    <source>
        <dbReference type="ARBA" id="ARBA00022679"/>
    </source>
</evidence>
<feature type="site" description="Transition state stabilizer" evidence="7">
    <location>
        <position position="27"/>
    </location>
</feature>